<gene>
    <name evidence="8" type="ORF">ENQ20_01035</name>
</gene>
<dbReference type="InterPro" id="IPR006367">
    <property type="entry name" value="Sirohaem_synthase_N"/>
</dbReference>
<dbReference type="PANTHER" id="PTHR35330">
    <property type="entry name" value="SIROHEME BIOSYNTHESIS PROTEIN MET8"/>
    <property type="match status" value="1"/>
</dbReference>
<keyword evidence="4" id="KW-0520">NAD</keyword>
<dbReference type="GO" id="GO:0043115">
    <property type="term" value="F:precorrin-2 dehydrogenase activity"/>
    <property type="evidence" value="ECO:0007669"/>
    <property type="project" value="UniProtKB-EC"/>
</dbReference>
<comment type="pathway">
    <text evidence="1">Porphyrin-containing compound metabolism; siroheme biosynthesis; sirohydrochlorin from precorrin-2: step 1/1.</text>
</comment>
<evidence type="ECO:0000256" key="5">
    <source>
        <dbReference type="ARBA" id="ARBA00023244"/>
    </source>
</evidence>
<dbReference type="InterPro" id="IPR028161">
    <property type="entry name" value="Met8-like"/>
</dbReference>
<dbReference type="GO" id="GO:0004325">
    <property type="term" value="F:ferrochelatase activity"/>
    <property type="evidence" value="ECO:0007669"/>
    <property type="project" value="InterPro"/>
</dbReference>
<evidence type="ECO:0000256" key="2">
    <source>
        <dbReference type="ARBA" id="ARBA00012400"/>
    </source>
</evidence>
<dbReference type="SUPFAM" id="SSF51735">
    <property type="entry name" value="NAD(P)-binding Rossmann-fold domains"/>
    <property type="match status" value="1"/>
</dbReference>
<dbReference type="Pfam" id="PF10414">
    <property type="entry name" value="CysG_dimeriser"/>
    <property type="match status" value="1"/>
</dbReference>
<name>A0A7C1FM31_9CHLR</name>
<keyword evidence="5" id="KW-0627">Porphyrin biosynthesis</keyword>
<dbReference type="UniPathway" id="UPA00262">
    <property type="reaction ID" value="UER00222"/>
</dbReference>
<evidence type="ECO:0000256" key="4">
    <source>
        <dbReference type="ARBA" id="ARBA00023027"/>
    </source>
</evidence>
<feature type="domain" description="Sirohaem synthase dimerisation" evidence="7">
    <location>
        <begin position="159"/>
        <end position="215"/>
    </location>
</feature>
<dbReference type="EMBL" id="DSMG01000011">
    <property type="protein sequence ID" value="HDX30058.1"/>
    <property type="molecule type" value="Genomic_DNA"/>
</dbReference>
<dbReference type="InterPro" id="IPR019478">
    <property type="entry name" value="Sirohaem_synthase_dimer_dom"/>
</dbReference>
<dbReference type="InterPro" id="IPR042518">
    <property type="entry name" value="SirC_C"/>
</dbReference>
<evidence type="ECO:0000256" key="3">
    <source>
        <dbReference type="ARBA" id="ARBA00023002"/>
    </source>
</evidence>
<dbReference type="InterPro" id="IPR036291">
    <property type="entry name" value="NAD(P)-bd_dom_sf"/>
</dbReference>
<reference evidence="8" key="1">
    <citation type="journal article" date="2020" name="mSystems">
        <title>Genome- and Community-Level Interaction Insights into Carbon Utilization and Element Cycling Functions of Hydrothermarchaeota in Hydrothermal Sediment.</title>
        <authorList>
            <person name="Zhou Z."/>
            <person name="Liu Y."/>
            <person name="Xu W."/>
            <person name="Pan J."/>
            <person name="Luo Z.H."/>
            <person name="Li M."/>
        </authorList>
    </citation>
    <scope>NUCLEOTIDE SEQUENCE [LARGE SCALE GENOMIC DNA]</scope>
    <source>
        <strain evidence="8">SpSt-289</strain>
    </source>
</reference>
<dbReference type="Pfam" id="PF13241">
    <property type="entry name" value="NAD_binding_7"/>
    <property type="match status" value="1"/>
</dbReference>
<dbReference type="AlphaFoldDB" id="A0A7C1FM31"/>
<proteinExistence type="predicted"/>
<dbReference type="NCBIfam" id="TIGR01470">
    <property type="entry name" value="cysG_Nterm"/>
    <property type="match status" value="1"/>
</dbReference>
<evidence type="ECO:0000256" key="1">
    <source>
        <dbReference type="ARBA" id="ARBA00005010"/>
    </source>
</evidence>
<evidence type="ECO:0000313" key="8">
    <source>
        <dbReference type="EMBL" id="HDX30058.1"/>
    </source>
</evidence>
<keyword evidence="3" id="KW-0560">Oxidoreductase</keyword>
<dbReference type="SUPFAM" id="SSF75615">
    <property type="entry name" value="Siroheme synthase middle domains-like"/>
    <property type="match status" value="1"/>
</dbReference>
<sequence>MKGAGTNAMKTYPINLVLENKLVILVGAKGEIVHKIPGLLEVGARVRVIAPSAAPEVEAHARAGEIEWLHRRYRPGDLTGATVVFAATNDPAVHDLIWAEGAANNQLVNVMDVLDRCNFHAVSTFRRGLLTVAIGTGGAAPALAVTLRRRLEAEIGPEYGEFLERAQALRPIVQRRVHPFWRRVEFWYALVESPALAALRAGDSEAFQRIVDTLLAQYSTFSPRPATHTHPLELAA</sequence>
<comment type="caution">
    <text evidence="8">The sequence shown here is derived from an EMBL/GenBank/DDBJ whole genome shotgun (WGS) entry which is preliminary data.</text>
</comment>
<evidence type="ECO:0000259" key="7">
    <source>
        <dbReference type="Pfam" id="PF10414"/>
    </source>
</evidence>
<protein>
    <recommendedName>
        <fullName evidence="2">precorrin-2 dehydrogenase</fullName>
        <ecNumber evidence="2">1.3.1.76</ecNumber>
    </recommendedName>
</protein>
<dbReference type="PANTHER" id="PTHR35330:SF1">
    <property type="entry name" value="SIROHEME BIOSYNTHESIS PROTEIN MET8"/>
    <property type="match status" value="1"/>
</dbReference>
<evidence type="ECO:0000256" key="6">
    <source>
        <dbReference type="ARBA" id="ARBA00047561"/>
    </source>
</evidence>
<dbReference type="EC" id="1.3.1.76" evidence="2"/>
<accession>A0A7C1FM31</accession>
<comment type="catalytic activity">
    <reaction evidence="6">
        <text>precorrin-2 + NAD(+) = sirohydrochlorin + NADH + 2 H(+)</text>
        <dbReference type="Rhea" id="RHEA:15613"/>
        <dbReference type="ChEBI" id="CHEBI:15378"/>
        <dbReference type="ChEBI" id="CHEBI:57540"/>
        <dbReference type="ChEBI" id="CHEBI:57945"/>
        <dbReference type="ChEBI" id="CHEBI:58351"/>
        <dbReference type="ChEBI" id="CHEBI:58827"/>
        <dbReference type="EC" id="1.3.1.76"/>
    </reaction>
</comment>
<dbReference type="Gene3D" id="1.10.8.610">
    <property type="entry name" value="SirC, precorrin-2 dehydrogenase, C-terminal helical domain-like"/>
    <property type="match status" value="1"/>
</dbReference>
<organism evidence="8">
    <name type="scientific">Caldilinea aerophila</name>
    <dbReference type="NCBI Taxonomy" id="133453"/>
    <lineage>
        <taxon>Bacteria</taxon>
        <taxon>Bacillati</taxon>
        <taxon>Chloroflexota</taxon>
        <taxon>Caldilineae</taxon>
        <taxon>Caldilineales</taxon>
        <taxon>Caldilineaceae</taxon>
        <taxon>Caldilinea</taxon>
    </lineage>
</organism>
<dbReference type="Gene3D" id="3.40.50.720">
    <property type="entry name" value="NAD(P)-binding Rossmann-like Domain"/>
    <property type="match status" value="1"/>
</dbReference>
<dbReference type="GO" id="GO:0019354">
    <property type="term" value="P:siroheme biosynthetic process"/>
    <property type="evidence" value="ECO:0007669"/>
    <property type="project" value="UniProtKB-UniPathway"/>
</dbReference>